<dbReference type="Pfam" id="PF01547">
    <property type="entry name" value="SBP_bac_1"/>
    <property type="match status" value="1"/>
</dbReference>
<comment type="caution">
    <text evidence="2">The sequence shown here is derived from an EMBL/GenBank/DDBJ whole genome shotgun (WGS) entry which is preliminary data.</text>
</comment>
<keyword evidence="3" id="KW-1185">Reference proteome</keyword>
<evidence type="ECO:0000313" key="3">
    <source>
        <dbReference type="Proteomes" id="UP000652477"/>
    </source>
</evidence>
<dbReference type="SUPFAM" id="SSF53850">
    <property type="entry name" value="Periplasmic binding protein-like II"/>
    <property type="match status" value="1"/>
</dbReference>
<dbReference type="Gene3D" id="3.40.190.10">
    <property type="entry name" value="Periplasmic binding protein-like II"/>
    <property type="match status" value="2"/>
</dbReference>
<dbReference type="AlphaFoldDB" id="A0A923LM63"/>
<evidence type="ECO:0000313" key="2">
    <source>
        <dbReference type="EMBL" id="MBC5690471.1"/>
    </source>
</evidence>
<evidence type="ECO:0000256" key="1">
    <source>
        <dbReference type="SAM" id="SignalP"/>
    </source>
</evidence>
<organism evidence="2 3">
    <name type="scientific">Mediterraneibacter hominis</name>
    <dbReference type="NCBI Taxonomy" id="2763054"/>
    <lineage>
        <taxon>Bacteria</taxon>
        <taxon>Bacillati</taxon>
        <taxon>Bacillota</taxon>
        <taxon>Clostridia</taxon>
        <taxon>Lachnospirales</taxon>
        <taxon>Lachnospiraceae</taxon>
        <taxon>Mediterraneibacter</taxon>
    </lineage>
</organism>
<name>A0A923LM63_9FIRM</name>
<feature type="chain" id="PRO_5039526563" evidence="1">
    <location>
        <begin position="20"/>
        <end position="428"/>
    </location>
</feature>
<dbReference type="Proteomes" id="UP000652477">
    <property type="component" value="Unassembled WGS sequence"/>
</dbReference>
<keyword evidence="1" id="KW-0732">Signal</keyword>
<feature type="signal peptide" evidence="1">
    <location>
        <begin position="1"/>
        <end position="19"/>
    </location>
</feature>
<dbReference type="InterPro" id="IPR006059">
    <property type="entry name" value="SBP"/>
</dbReference>
<dbReference type="PANTHER" id="PTHR43649">
    <property type="entry name" value="ARABINOSE-BINDING PROTEIN-RELATED"/>
    <property type="match status" value="1"/>
</dbReference>
<reference evidence="2" key="1">
    <citation type="submission" date="2020-08" db="EMBL/GenBank/DDBJ databases">
        <title>Genome public.</title>
        <authorList>
            <person name="Liu C."/>
            <person name="Sun Q."/>
        </authorList>
    </citation>
    <scope>NUCLEOTIDE SEQUENCE</scope>
    <source>
        <strain evidence="2">NSJ-55</strain>
    </source>
</reference>
<accession>A0A923LM63</accession>
<sequence>MKKSISVLLTIAMAGGLLAGCQSEKTAESDSGEKETLTVMCVGTEADANVDDYNAIAEEFSKNNEYGVEVKIDYYENEQYKTKLTTLMASNAVPDIFYTWELSYLEPFVEGGKVADITSYLEEDEEWKNSFAGGTLELLSYDGKYYGIPTQKTLCVVYYNKEIFEENNVEVPTTFEEFLNVCETLKNNGVTPISLAGREAYPSAQIVQQIAIGMAGSQLFDDINDGKEKWNNETFVKAAKEMTDMADKGYFQEGYIGANPDEAVNTFTNGQAAMLFTGVWETDKIAQSDLGENISAFALPPTDPQYENISIGSVDTSFAIAENSEHKDAAIAFLKYWTSEENEETLLYNAGRIPEREFEIDETKLDSLTADVLKVSNEQENVIPWLDRQFAAGEGVEFNNTCVAVLGGEDPQTAFDALQQFAEDNVER</sequence>
<dbReference type="InterPro" id="IPR050490">
    <property type="entry name" value="Bact_solute-bd_prot1"/>
</dbReference>
<protein>
    <submittedName>
        <fullName evidence="2">Extracellular solute-binding protein</fullName>
    </submittedName>
</protein>
<dbReference type="RefSeq" id="WP_186877121.1">
    <property type="nucleotide sequence ID" value="NZ_JACOPF010000005.1"/>
</dbReference>
<dbReference type="PROSITE" id="PS51257">
    <property type="entry name" value="PROKAR_LIPOPROTEIN"/>
    <property type="match status" value="1"/>
</dbReference>
<dbReference type="EMBL" id="JACOPF010000005">
    <property type="protein sequence ID" value="MBC5690471.1"/>
    <property type="molecule type" value="Genomic_DNA"/>
</dbReference>
<gene>
    <name evidence="2" type="ORF">H8S37_16280</name>
</gene>
<proteinExistence type="predicted"/>